<dbReference type="PANTHER" id="PTHR44942">
    <property type="entry name" value="METHYLTRANSF_11 DOMAIN-CONTAINING PROTEIN"/>
    <property type="match status" value="1"/>
</dbReference>
<dbReference type="PANTHER" id="PTHR44942:SF4">
    <property type="entry name" value="METHYLTRANSFERASE TYPE 11 DOMAIN-CONTAINING PROTEIN"/>
    <property type="match status" value="1"/>
</dbReference>
<evidence type="ECO:0000259" key="4">
    <source>
        <dbReference type="Pfam" id="PF08241"/>
    </source>
</evidence>
<proteinExistence type="inferred from homology"/>
<dbReference type="STRING" id="596152.DesU5LDRAFT_2244"/>
<keyword evidence="5" id="KW-0830">Ubiquinone</keyword>
<dbReference type="eggNOG" id="COG2226">
    <property type="taxonomic scope" value="Bacteria"/>
</dbReference>
<evidence type="ECO:0000256" key="3">
    <source>
        <dbReference type="ARBA" id="ARBA00022679"/>
    </source>
</evidence>
<dbReference type="InterPro" id="IPR013216">
    <property type="entry name" value="Methyltransf_11"/>
</dbReference>
<sequence length="272" mass="28843">METPDVAKGANAARFDGLADVYDASRPAPPSAIADVLCRYAGVRWPKLVVDIGCGTGLATRLWLGRATAVVGVEPGDDMRRRAAACAAGLPGGEAMAFRKGTGEATGLADGCADIVTASQSLHWMDPEPTFAEVARILRPGGVFAAIDADMTPSFGGPAEEALFAMRRKARALEEKLRLTGVRRWDKAGHLERMAASGRFRFTRQIFAHRVEPGSGERLIGLALSFGGVAALLAHGVDEAAFGLDAVRREAAAMGPDPVPFHWSYTVRLGMR</sequence>
<dbReference type="EMBL" id="JH600068">
    <property type="protein sequence ID" value="EIG53910.1"/>
    <property type="molecule type" value="Genomic_DNA"/>
</dbReference>
<accession>I2Q2A4</accession>
<dbReference type="SUPFAM" id="SSF53335">
    <property type="entry name" value="S-adenosyl-L-methionine-dependent methyltransferases"/>
    <property type="match status" value="1"/>
</dbReference>
<dbReference type="GO" id="GO:0008757">
    <property type="term" value="F:S-adenosylmethionine-dependent methyltransferase activity"/>
    <property type="evidence" value="ECO:0007669"/>
    <property type="project" value="InterPro"/>
</dbReference>
<keyword evidence="3" id="KW-0808">Transferase</keyword>
<reference evidence="5" key="1">
    <citation type="submission" date="2011-11" db="EMBL/GenBank/DDBJ databases">
        <title>Improved High-Quality Draft sequence of Desulfovibrio sp. U5L.</title>
        <authorList>
            <consortium name="US DOE Joint Genome Institute"/>
            <person name="Lucas S."/>
            <person name="Han J."/>
            <person name="Lapidus A."/>
            <person name="Cheng J.-F."/>
            <person name="Goodwin L."/>
            <person name="Pitluck S."/>
            <person name="Peters L."/>
            <person name="Ovchinnikova G."/>
            <person name="Held B."/>
            <person name="Detter J.C."/>
            <person name="Han C."/>
            <person name="Tapia R."/>
            <person name="Land M."/>
            <person name="Hauser L."/>
            <person name="Kyrpides N."/>
            <person name="Ivanova N."/>
            <person name="Pagani I."/>
            <person name="Gabster J."/>
            <person name="Walker C."/>
            <person name="Stolyar S."/>
            <person name="Stahl D."/>
            <person name="Arkin A."/>
            <person name="Dehal P."/>
            <person name="Hazen T."/>
            <person name="Woyke T."/>
        </authorList>
    </citation>
    <scope>NUCLEOTIDE SEQUENCE [LARGE SCALE GENOMIC DNA]</scope>
    <source>
        <strain evidence="5">U5L</strain>
    </source>
</reference>
<evidence type="ECO:0000313" key="5">
    <source>
        <dbReference type="EMBL" id="EIG53910.1"/>
    </source>
</evidence>
<gene>
    <name evidence="5" type="ORF">DesU5LDRAFT_2244</name>
</gene>
<dbReference type="Pfam" id="PF08241">
    <property type="entry name" value="Methyltransf_11"/>
    <property type="match status" value="1"/>
</dbReference>
<dbReference type="Gene3D" id="3.40.50.150">
    <property type="entry name" value="Vaccinia Virus protein VP39"/>
    <property type="match status" value="1"/>
</dbReference>
<evidence type="ECO:0000256" key="2">
    <source>
        <dbReference type="ARBA" id="ARBA00022603"/>
    </source>
</evidence>
<dbReference type="AlphaFoldDB" id="I2Q2A4"/>
<dbReference type="InterPro" id="IPR051052">
    <property type="entry name" value="Diverse_substrate_MTase"/>
</dbReference>
<name>I2Q2A4_9BACT</name>
<dbReference type="InterPro" id="IPR029063">
    <property type="entry name" value="SAM-dependent_MTases_sf"/>
</dbReference>
<dbReference type="OrthoDB" id="9797252at2"/>
<organism evidence="5">
    <name type="scientific">Desulfovibrio sp. U5L</name>
    <dbReference type="NCBI Taxonomy" id="596152"/>
    <lineage>
        <taxon>Bacteria</taxon>
        <taxon>Pseudomonadati</taxon>
        <taxon>Thermodesulfobacteriota</taxon>
        <taxon>Desulfovibrionia</taxon>
        <taxon>Desulfovibrionales</taxon>
        <taxon>Desulfovibrionaceae</taxon>
        <taxon>Desulfovibrio</taxon>
    </lineage>
</organism>
<protein>
    <submittedName>
        <fullName evidence="5">Methylase involved in ubiquinone/menaquinone biosynthesis</fullName>
    </submittedName>
</protein>
<feature type="domain" description="Methyltransferase type 11" evidence="4">
    <location>
        <begin position="50"/>
        <end position="145"/>
    </location>
</feature>
<dbReference type="CDD" id="cd02440">
    <property type="entry name" value="AdoMet_MTases"/>
    <property type="match status" value="1"/>
</dbReference>
<keyword evidence="2 5" id="KW-0489">Methyltransferase</keyword>
<evidence type="ECO:0000256" key="1">
    <source>
        <dbReference type="ARBA" id="ARBA00008361"/>
    </source>
</evidence>
<dbReference type="GO" id="GO:0032259">
    <property type="term" value="P:methylation"/>
    <property type="evidence" value="ECO:0007669"/>
    <property type="project" value="UniProtKB-KW"/>
</dbReference>
<comment type="similarity">
    <text evidence="1">Belongs to the methyltransferase superfamily.</text>
</comment>
<dbReference type="HOGENOM" id="CLU_049344_6_0_7"/>